<evidence type="ECO:0000313" key="1">
    <source>
        <dbReference type="EMBL" id="DAD69471.1"/>
    </source>
</evidence>
<dbReference type="EMBL" id="BK014721">
    <property type="protein sequence ID" value="DAD69471.1"/>
    <property type="molecule type" value="Genomic_DNA"/>
</dbReference>
<reference evidence="1" key="1">
    <citation type="journal article" date="2021" name="Proc. Natl. Acad. Sci. U.S.A.">
        <title>A Catalog of Tens of Thousands of Viruses from Human Metagenomes Reveals Hidden Associations with Chronic Diseases.</title>
        <authorList>
            <person name="Tisza M.J."/>
            <person name="Buck C.B."/>
        </authorList>
    </citation>
    <scope>NUCLEOTIDE SEQUENCE</scope>
    <source>
        <strain evidence="1">CtqMr7</strain>
    </source>
</reference>
<name>A0A8S5LHU3_9CAUD</name>
<protein>
    <submittedName>
        <fullName evidence="1">Uncharacterized protein</fullName>
    </submittedName>
</protein>
<proteinExistence type="predicted"/>
<organism evidence="1">
    <name type="scientific">Myoviridae sp. ctqMr7</name>
    <dbReference type="NCBI Taxonomy" id="2823552"/>
    <lineage>
        <taxon>Viruses</taxon>
        <taxon>Duplodnaviria</taxon>
        <taxon>Heunggongvirae</taxon>
        <taxon>Uroviricota</taxon>
        <taxon>Caudoviricetes</taxon>
    </lineage>
</organism>
<accession>A0A8S5LHU3</accession>
<sequence>MELGLLKRYDKVYGFFHEDDKTKPVVLIYLGDQTAEFSTFSYLVDGPKGVEKHYKFLPNDIQLSPFKDGWSKATE</sequence>